<proteinExistence type="predicted"/>
<accession>A0A1F5GDC2</accession>
<name>A0A1F5GDC2_9BACT</name>
<organism evidence="1 2">
    <name type="scientific">Candidatus Curtissbacteria bacterium RIFCSPHIGHO2_02_FULL_42_15</name>
    <dbReference type="NCBI Taxonomy" id="1797716"/>
    <lineage>
        <taxon>Bacteria</taxon>
        <taxon>Candidatus Curtissiibacteriota</taxon>
    </lineage>
</organism>
<evidence type="ECO:0000313" key="1">
    <source>
        <dbReference type="EMBL" id="OGD89845.1"/>
    </source>
</evidence>
<sequence length="138" mass="16382">MNILNENVYIDIDGVILTKGVVPALHLDKFLKYVLDKYSVFWLTSRCHGDSKYTLSYLSKFFPEETVNLFKQIKPTNFQVDKTEAIDFNKRFFWLDNEIFESEKTTLIKNGKYDSWIEVDLIKDPNQLLHLIRNRLNL</sequence>
<dbReference type="Proteomes" id="UP000177124">
    <property type="component" value="Unassembled WGS sequence"/>
</dbReference>
<evidence type="ECO:0008006" key="3">
    <source>
        <dbReference type="Google" id="ProtNLM"/>
    </source>
</evidence>
<dbReference type="AlphaFoldDB" id="A0A1F5GDC2"/>
<dbReference type="EMBL" id="MFBF01000061">
    <property type="protein sequence ID" value="OGD89845.1"/>
    <property type="molecule type" value="Genomic_DNA"/>
</dbReference>
<evidence type="ECO:0000313" key="2">
    <source>
        <dbReference type="Proteomes" id="UP000177124"/>
    </source>
</evidence>
<comment type="caution">
    <text evidence="1">The sequence shown here is derived from an EMBL/GenBank/DDBJ whole genome shotgun (WGS) entry which is preliminary data.</text>
</comment>
<protein>
    <recommendedName>
        <fullName evidence="3">FCP1 homology domain-containing protein</fullName>
    </recommendedName>
</protein>
<reference evidence="1 2" key="1">
    <citation type="journal article" date="2016" name="Nat. Commun.">
        <title>Thousands of microbial genomes shed light on interconnected biogeochemical processes in an aquifer system.</title>
        <authorList>
            <person name="Anantharaman K."/>
            <person name="Brown C.T."/>
            <person name="Hug L.A."/>
            <person name="Sharon I."/>
            <person name="Castelle C.J."/>
            <person name="Probst A.J."/>
            <person name="Thomas B.C."/>
            <person name="Singh A."/>
            <person name="Wilkins M.J."/>
            <person name="Karaoz U."/>
            <person name="Brodie E.L."/>
            <person name="Williams K.H."/>
            <person name="Hubbard S.S."/>
            <person name="Banfield J.F."/>
        </authorList>
    </citation>
    <scope>NUCLEOTIDE SEQUENCE [LARGE SCALE GENOMIC DNA]</scope>
</reference>
<gene>
    <name evidence="1" type="ORF">A3D07_02880</name>
</gene>